<dbReference type="InterPro" id="IPR011907">
    <property type="entry name" value="RNase_III"/>
</dbReference>
<evidence type="ECO:0000256" key="1">
    <source>
        <dbReference type="ARBA" id="ARBA00000109"/>
    </source>
</evidence>
<protein>
    <recommendedName>
        <fullName evidence="3">ribonuclease III</fullName>
        <ecNumber evidence="3">3.1.26.3</ecNumber>
    </recommendedName>
</protein>
<name>A0A382LJU7_9ZZZZ</name>
<comment type="similarity">
    <text evidence="2">Belongs to the ribonuclease III family.</text>
</comment>
<dbReference type="SUPFAM" id="SSF54768">
    <property type="entry name" value="dsRNA-binding domain-like"/>
    <property type="match status" value="1"/>
</dbReference>
<evidence type="ECO:0000256" key="4">
    <source>
        <dbReference type="ARBA" id="ARBA00022722"/>
    </source>
</evidence>
<dbReference type="AlphaFoldDB" id="A0A382LJU7"/>
<evidence type="ECO:0000256" key="3">
    <source>
        <dbReference type="ARBA" id="ARBA00012177"/>
    </source>
</evidence>
<dbReference type="Pfam" id="PF00035">
    <property type="entry name" value="dsrm"/>
    <property type="match status" value="1"/>
</dbReference>
<dbReference type="SMART" id="SM00535">
    <property type="entry name" value="RIBOc"/>
    <property type="match status" value="1"/>
</dbReference>
<dbReference type="GO" id="GO:0010468">
    <property type="term" value="P:regulation of gene expression"/>
    <property type="evidence" value="ECO:0007669"/>
    <property type="project" value="TreeGrafter"/>
</dbReference>
<organism evidence="10">
    <name type="scientific">marine metagenome</name>
    <dbReference type="NCBI Taxonomy" id="408172"/>
    <lineage>
        <taxon>unclassified sequences</taxon>
        <taxon>metagenomes</taxon>
        <taxon>ecological metagenomes</taxon>
    </lineage>
</organism>
<dbReference type="PANTHER" id="PTHR11207:SF0">
    <property type="entry name" value="RIBONUCLEASE 3"/>
    <property type="match status" value="1"/>
</dbReference>
<keyword evidence="6" id="KW-0378">Hydrolase</keyword>
<dbReference type="EC" id="3.1.26.3" evidence="3"/>
<dbReference type="CDD" id="cd00593">
    <property type="entry name" value="RIBOc"/>
    <property type="match status" value="1"/>
</dbReference>
<keyword evidence="4" id="KW-0540">Nuclease</keyword>
<dbReference type="Gene3D" id="3.30.160.20">
    <property type="match status" value="1"/>
</dbReference>
<dbReference type="GO" id="GO:0003725">
    <property type="term" value="F:double-stranded RNA binding"/>
    <property type="evidence" value="ECO:0007669"/>
    <property type="project" value="TreeGrafter"/>
</dbReference>
<evidence type="ECO:0000256" key="2">
    <source>
        <dbReference type="ARBA" id="ARBA00010183"/>
    </source>
</evidence>
<dbReference type="InterPro" id="IPR036389">
    <property type="entry name" value="RNase_III_sf"/>
</dbReference>
<dbReference type="PROSITE" id="PS50137">
    <property type="entry name" value="DS_RBD"/>
    <property type="match status" value="1"/>
</dbReference>
<evidence type="ECO:0000256" key="7">
    <source>
        <dbReference type="ARBA" id="ARBA00022884"/>
    </source>
</evidence>
<evidence type="ECO:0000256" key="6">
    <source>
        <dbReference type="ARBA" id="ARBA00022801"/>
    </source>
</evidence>
<dbReference type="PROSITE" id="PS50142">
    <property type="entry name" value="RNASE_3_2"/>
    <property type="match status" value="1"/>
</dbReference>
<dbReference type="InterPro" id="IPR000999">
    <property type="entry name" value="RNase_III_dom"/>
</dbReference>
<dbReference type="EMBL" id="UINC01087060">
    <property type="protein sequence ID" value="SVC36085.1"/>
    <property type="molecule type" value="Genomic_DNA"/>
</dbReference>
<dbReference type="SUPFAM" id="SSF69065">
    <property type="entry name" value="RNase III domain-like"/>
    <property type="match status" value="1"/>
</dbReference>
<evidence type="ECO:0000313" key="10">
    <source>
        <dbReference type="EMBL" id="SVC36085.1"/>
    </source>
</evidence>
<gene>
    <name evidence="10" type="ORF">METZ01_LOCUS288939</name>
</gene>
<proteinExistence type="inferred from homology"/>
<dbReference type="Gene3D" id="1.10.1520.10">
    <property type="entry name" value="Ribonuclease III domain"/>
    <property type="match status" value="1"/>
</dbReference>
<evidence type="ECO:0000259" key="9">
    <source>
        <dbReference type="PROSITE" id="PS50142"/>
    </source>
</evidence>
<dbReference type="SMART" id="SM00358">
    <property type="entry name" value="DSRM"/>
    <property type="match status" value="1"/>
</dbReference>
<dbReference type="NCBIfam" id="TIGR02191">
    <property type="entry name" value="RNaseIII"/>
    <property type="match status" value="1"/>
</dbReference>
<dbReference type="FunFam" id="1.10.1520.10:FF:000001">
    <property type="entry name" value="Ribonuclease 3"/>
    <property type="match status" value="1"/>
</dbReference>
<keyword evidence="5" id="KW-0255">Endonuclease</keyword>
<dbReference type="PANTHER" id="PTHR11207">
    <property type="entry name" value="RIBONUCLEASE III"/>
    <property type="match status" value="1"/>
</dbReference>
<sequence length="200" mass="22372">MELALTHRSASNINNERLEFFGDAVLNFFVSEMLFSKFPNLPEGGLTQLRSSIVRREVLNEIGESLDLSKLMRFGSSEITDNSSIFGNALEAIIGAIYLDSGYQKCSEVMYLLFGEKIDSVDPNKDIRDAKTKLQEYLQKEGNKLPNYEVASIKSSEQGSKFKVICQLKELSLSATGNGRSRKRAEMAAARSMLKKILIK</sequence>
<dbReference type="GO" id="GO:0004525">
    <property type="term" value="F:ribonuclease III activity"/>
    <property type="evidence" value="ECO:0007669"/>
    <property type="project" value="UniProtKB-EC"/>
</dbReference>
<keyword evidence="7" id="KW-0694">RNA-binding</keyword>
<dbReference type="HAMAP" id="MF_00104">
    <property type="entry name" value="RNase_III"/>
    <property type="match status" value="1"/>
</dbReference>
<reference evidence="10" key="1">
    <citation type="submission" date="2018-05" db="EMBL/GenBank/DDBJ databases">
        <authorList>
            <person name="Lanie J.A."/>
            <person name="Ng W.-L."/>
            <person name="Kazmierczak K.M."/>
            <person name="Andrzejewski T.M."/>
            <person name="Davidsen T.M."/>
            <person name="Wayne K.J."/>
            <person name="Tettelin H."/>
            <person name="Glass J.I."/>
            <person name="Rusch D."/>
            <person name="Podicherti R."/>
            <person name="Tsui H.-C.T."/>
            <person name="Winkler M.E."/>
        </authorList>
    </citation>
    <scope>NUCLEOTIDE SEQUENCE</scope>
</reference>
<dbReference type="GO" id="GO:0006364">
    <property type="term" value="P:rRNA processing"/>
    <property type="evidence" value="ECO:0007669"/>
    <property type="project" value="InterPro"/>
</dbReference>
<dbReference type="Pfam" id="PF14622">
    <property type="entry name" value="Ribonucleas_3_3"/>
    <property type="match status" value="1"/>
</dbReference>
<feature type="domain" description="RNase III" evidence="9">
    <location>
        <begin position="1"/>
        <end position="102"/>
    </location>
</feature>
<feature type="domain" description="DRBM" evidence="8">
    <location>
        <begin position="129"/>
        <end position="199"/>
    </location>
</feature>
<evidence type="ECO:0000256" key="5">
    <source>
        <dbReference type="ARBA" id="ARBA00022759"/>
    </source>
</evidence>
<dbReference type="CDD" id="cd10845">
    <property type="entry name" value="DSRM_RNAse_III_family"/>
    <property type="match status" value="1"/>
</dbReference>
<evidence type="ECO:0000259" key="8">
    <source>
        <dbReference type="PROSITE" id="PS50137"/>
    </source>
</evidence>
<accession>A0A382LJU7</accession>
<comment type="catalytic activity">
    <reaction evidence="1">
        <text>Endonucleolytic cleavage to 5'-phosphomonoester.</text>
        <dbReference type="EC" id="3.1.26.3"/>
    </reaction>
</comment>
<dbReference type="InterPro" id="IPR014720">
    <property type="entry name" value="dsRBD_dom"/>
</dbReference>